<evidence type="ECO:0000313" key="1">
    <source>
        <dbReference type="EMBL" id="KXB05580.1"/>
    </source>
</evidence>
<dbReference type="AlphaFoldDB" id="A0A133VGL8"/>
<organism evidence="1 2">
    <name type="scientific">candidate division MSBL1 archaeon SCGC-AAA382A03</name>
    <dbReference type="NCBI Taxonomy" id="1698278"/>
    <lineage>
        <taxon>Archaea</taxon>
        <taxon>Methanobacteriati</taxon>
        <taxon>Methanobacteriota</taxon>
        <taxon>candidate division MSBL1</taxon>
    </lineage>
</organism>
<keyword evidence="2" id="KW-1185">Reference proteome</keyword>
<reference evidence="1 2" key="1">
    <citation type="journal article" date="2016" name="Sci. Rep.">
        <title>Metabolic traits of an uncultured archaeal lineage -MSBL1- from brine pools of the Red Sea.</title>
        <authorList>
            <person name="Mwirichia R."/>
            <person name="Alam I."/>
            <person name="Rashid M."/>
            <person name="Vinu M."/>
            <person name="Ba-Alawi W."/>
            <person name="Anthony Kamau A."/>
            <person name="Kamanda Ngugi D."/>
            <person name="Goker M."/>
            <person name="Klenk H.P."/>
            <person name="Bajic V."/>
            <person name="Stingl U."/>
        </authorList>
    </citation>
    <scope>NUCLEOTIDE SEQUENCE [LARGE SCALE GENOMIC DNA]</scope>
    <source>
        <strain evidence="1">SCGC-AAA382A03</strain>
    </source>
</reference>
<dbReference type="EMBL" id="LHYC01000008">
    <property type="protein sequence ID" value="KXB05580.1"/>
    <property type="molecule type" value="Genomic_DNA"/>
</dbReference>
<name>A0A133VGL8_9EURY</name>
<sequence length="83" mass="9019">MVSRLSFRAVLISGTGPVPPLRGGDLSGREQALRVSFPRDGGEMLFDKDLSKNRGKTPRTAVKSGLTREFVKEFLPIGLDSTT</sequence>
<protein>
    <submittedName>
        <fullName evidence="1">Uncharacterized protein</fullName>
    </submittedName>
</protein>
<evidence type="ECO:0000313" key="2">
    <source>
        <dbReference type="Proteomes" id="UP000070549"/>
    </source>
</evidence>
<gene>
    <name evidence="1" type="ORF">AKJ49_00490</name>
</gene>
<accession>A0A133VGL8</accession>
<proteinExistence type="predicted"/>
<dbReference type="Proteomes" id="UP000070549">
    <property type="component" value="Unassembled WGS sequence"/>
</dbReference>
<comment type="caution">
    <text evidence="1">The sequence shown here is derived from an EMBL/GenBank/DDBJ whole genome shotgun (WGS) entry which is preliminary data.</text>
</comment>